<evidence type="ECO:0000256" key="1">
    <source>
        <dbReference type="SAM" id="SignalP"/>
    </source>
</evidence>
<reference evidence="2" key="1">
    <citation type="submission" date="2021-01" db="EMBL/GenBank/DDBJ databases">
        <authorList>
            <consortium name="Genoscope - CEA"/>
            <person name="William W."/>
        </authorList>
    </citation>
    <scope>NUCLEOTIDE SEQUENCE</scope>
</reference>
<evidence type="ECO:0000313" key="2">
    <source>
        <dbReference type="EMBL" id="CAD8088835.1"/>
    </source>
</evidence>
<evidence type="ECO:0000313" key="3">
    <source>
        <dbReference type="Proteomes" id="UP000692954"/>
    </source>
</evidence>
<proteinExistence type="predicted"/>
<name>A0A8S1NII9_9CILI</name>
<gene>
    <name evidence="2" type="ORF">PSON_ATCC_30995.1.T0530121</name>
</gene>
<feature type="signal peptide" evidence="1">
    <location>
        <begin position="1"/>
        <end position="18"/>
    </location>
</feature>
<comment type="caution">
    <text evidence="2">The sequence shown here is derived from an EMBL/GenBank/DDBJ whole genome shotgun (WGS) entry which is preliminary data.</text>
</comment>
<dbReference type="OrthoDB" id="301527at2759"/>
<keyword evidence="3" id="KW-1185">Reference proteome</keyword>
<dbReference type="EMBL" id="CAJJDN010000053">
    <property type="protein sequence ID" value="CAD8088835.1"/>
    <property type="molecule type" value="Genomic_DNA"/>
</dbReference>
<dbReference type="Proteomes" id="UP000692954">
    <property type="component" value="Unassembled WGS sequence"/>
</dbReference>
<accession>A0A8S1NII9</accession>
<keyword evidence="1" id="KW-0732">Signal</keyword>
<organism evidence="2 3">
    <name type="scientific">Paramecium sonneborni</name>
    <dbReference type="NCBI Taxonomy" id="65129"/>
    <lineage>
        <taxon>Eukaryota</taxon>
        <taxon>Sar</taxon>
        <taxon>Alveolata</taxon>
        <taxon>Ciliophora</taxon>
        <taxon>Intramacronucleata</taxon>
        <taxon>Oligohymenophorea</taxon>
        <taxon>Peniculida</taxon>
        <taxon>Parameciidae</taxon>
        <taxon>Paramecium</taxon>
    </lineage>
</organism>
<protein>
    <submittedName>
        <fullName evidence="2">Uncharacterized protein</fullName>
    </submittedName>
</protein>
<dbReference type="AlphaFoldDB" id="A0A8S1NII9"/>
<feature type="chain" id="PRO_5035809334" evidence="1">
    <location>
        <begin position="19"/>
        <end position="288"/>
    </location>
</feature>
<sequence>MRIQIFVLSIVIISGTECVLKQQSCVNLQTKEQCENTDNPFIICSWYQSCNSARYDSCYQYLNEQECSHSPSYYNFICYWQNGACMKKIQKEGEKICEDIDNYSECSYQKGNPQLCAWKYGRCYTIEKCSQITDFKQCRNSYTRDRCQYVVNNVASDKEKEYIYNADIFDFNSCRNQDCLFNTHSDCPSFRNGRRCFLKSGKCTQCSYQTNPNDCIATKQCTWQNSYCQNILCSQITSKKLCNDIFYCRYDFTTEQCQINNNNTINHCYFYDISSDPIQTKYNSFFGL</sequence>